<dbReference type="CDD" id="cd00338">
    <property type="entry name" value="Ser_Recombinase"/>
    <property type="match status" value="1"/>
</dbReference>
<dbReference type="PROSITE" id="PS51737">
    <property type="entry name" value="RECOMBINASE_DNA_BIND"/>
    <property type="match status" value="1"/>
</dbReference>
<proteinExistence type="predicted"/>
<dbReference type="PANTHER" id="PTHR30461:SF23">
    <property type="entry name" value="DNA RECOMBINASE-RELATED"/>
    <property type="match status" value="1"/>
</dbReference>
<dbReference type="InterPro" id="IPR006119">
    <property type="entry name" value="Resolv_N"/>
</dbReference>
<dbReference type="Pfam" id="PF00239">
    <property type="entry name" value="Resolvase"/>
    <property type="match status" value="1"/>
</dbReference>
<dbReference type="RefSeq" id="WP_215533233.1">
    <property type="nucleotide sequence ID" value="NZ_AP023321.1"/>
</dbReference>
<dbReference type="SMART" id="SM00857">
    <property type="entry name" value="Resolvase"/>
    <property type="match status" value="1"/>
</dbReference>
<dbReference type="InterPro" id="IPR038109">
    <property type="entry name" value="DNA_bind_recomb_sf"/>
</dbReference>
<evidence type="ECO:0000259" key="1">
    <source>
        <dbReference type="PROSITE" id="PS51736"/>
    </source>
</evidence>
<dbReference type="InterPro" id="IPR036162">
    <property type="entry name" value="Resolvase-like_N_sf"/>
</dbReference>
<accession>A0A7I8D8G8</accession>
<evidence type="ECO:0000259" key="2">
    <source>
        <dbReference type="PROSITE" id="PS51737"/>
    </source>
</evidence>
<dbReference type="EMBL" id="AP023321">
    <property type="protein sequence ID" value="BCI61493.1"/>
    <property type="molecule type" value="Genomic_DNA"/>
</dbReference>
<sequence length="488" mass="55612">MRIAAYCRVSTDKEDQLNSLEAQKKFFEEFARKNGHQLLRVYADEGISGTKVRNRRAFLDLMEQAEKREFDMVVVKDISRFARNTVDLLTSTRRLKALGIEMLFLTSNQTVLGNSEFVLTVFGALAQEESANTSKRVKFGKKCNAQKGKVPNLVFGYDKINGDYFHLRINQREAQVVRQIFHLYVEEGMGAAKIASVLNGRGECTKRGYDFSQNAVARILRNPIYVGKVVNGRQEVVDFLTSQRQDKDPSDWMITDSPELRIVEDSLFEAAQAVLSERGKAVKGGRKPSNRHLFSTLIRCSHCGHTFRRFVRTYRNTTVRWICGGRNAKGADSCPNSTSLDEAQLEQVLLDYLRQTVDTQKEVDKAFGREIQRLLGQERQGANHKMLEETCKRLKRTREKCLDLYENGIITLTELQERTGRILRQLGEAQEHLERMGDLNFSQNHTDAPSPKAMLIPGLLNNTMVKSLIESISVDKEGQVDVYFRPLS</sequence>
<dbReference type="Proteomes" id="UP000593890">
    <property type="component" value="Chromosome"/>
</dbReference>
<evidence type="ECO:0000313" key="4">
    <source>
        <dbReference type="Proteomes" id="UP000593890"/>
    </source>
</evidence>
<feature type="domain" description="Resolvase/invertase-type recombinase catalytic" evidence="1">
    <location>
        <begin position="2"/>
        <end position="148"/>
    </location>
</feature>
<dbReference type="GO" id="GO:0003677">
    <property type="term" value="F:DNA binding"/>
    <property type="evidence" value="ECO:0007669"/>
    <property type="project" value="InterPro"/>
</dbReference>
<dbReference type="Gene3D" id="3.90.1750.20">
    <property type="entry name" value="Putative Large Serine Recombinase, Chain B, Domain 2"/>
    <property type="match status" value="1"/>
</dbReference>
<dbReference type="KEGG" id="sman:C12CBH8_21320"/>
<evidence type="ECO:0000313" key="3">
    <source>
        <dbReference type="EMBL" id="BCI61493.1"/>
    </source>
</evidence>
<protein>
    <recommendedName>
        <fullName evidence="5">Recombinase family protein</fullName>
    </recommendedName>
</protein>
<dbReference type="InterPro" id="IPR011109">
    <property type="entry name" value="DNA_bind_recombinase_dom"/>
</dbReference>
<dbReference type="SUPFAM" id="SSF53041">
    <property type="entry name" value="Resolvase-like"/>
    <property type="match status" value="1"/>
</dbReference>
<dbReference type="Pfam" id="PF13408">
    <property type="entry name" value="Zn_ribbon_recom"/>
    <property type="match status" value="1"/>
</dbReference>
<feature type="domain" description="Recombinase" evidence="2">
    <location>
        <begin position="154"/>
        <end position="281"/>
    </location>
</feature>
<organism evidence="3 4">
    <name type="scientific">Solibaculum mannosilyticum</name>
    <dbReference type="NCBI Taxonomy" id="2780922"/>
    <lineage>
        <taxon>Bacteria</taxon>
        <taxon>Bacillati</taxon>
        <taxon>Bacillota</taxon>
        <taxon>Clostridia</taxon>
        <taxon>Eubacteriales</taxon>
        <taxon>Oscillospiraceae</taxon>
        <taxon>Solibaculum</taxon>
    </lineage>
</organism>
<dbReference type="GO" id="GO:0000150">
    <property type="term" value="F:DNA strand exchange activity"/>
    <property type="evidence" value="ECO:0007669"/>
    <property type="project" value="InterPro"/>
</dbReference>
<dbReference type="PANTHER" id="PTHR30461">
    <property type="entry name" value="DNA-INVERTASE FROM LAMBDOID PROPHAGE"/>
    <property type="match status" value="1"/>
</dbReference>
<dbReference type="AlphaFoldDB" id="A0A7I8D8G8"/>
<keyword evidence="4" id="KW-1185">Reference proteome</keyword>
<name>A0A7I8D8G8_9FIRM</name>
<evidence type="ECO:0008006" key="5">
    <source>
        <dbReference type="Google" id="ProtNLM"/>
    </source>
</evidence>
<gene>
    <name evidence="3" type="ORF">C12CBH8_21320</name>
</gene>
<reference evidence="4" key="1">
    <citation type="submission" date="2020-07" db="EMBL/GenBank/DDBJ databases">
        <title>Complete genome sequencing of Clostridia bacterium strain 12CBH8.</title>
        <authorList>
            <person name="Sakamoto M."/>
            <person name="Murakami T."/>
            <person name="Mori H."/>
        </authorList>
    </citation>
    <scope>NUCLEOTIDE SEQUENCE [LARGE SCALE GENOMIC DNA]</scope>
    <source>
        <strain evidence="4">12CBH8</strain>
    </source>
</reference>
<dbReference type="InterPro" id="IPR050639">
    <property type="entry name" value="SSR_resolvase"/>
</dbReference>
<dbReference type="PROSITE" id="PS51736">
    <property type="entry name" value="RECOMBINASES_3"/>
    <property type="match status" value="1"/>
</dbReference>
<dbReference type="Gene3D" id="3.40.50.1390">
    <property type="entry name" value="Resolvase, N-terminal catalytic domain"/>
    <property type="match status" value="1"/>
</dbReference>
<dbReference type="Pfam" id="PF07508">
    <property type="entry name" value="Recombinase"/>
    <property type="match status" value="1"/>
</dbReference>
<dbReference type="InterPro" id="IPR025827">
    <property type="entry name" value="Zn_ribbon_recom_dom"/>
</dbReference>